<dbReference type="SMART" id="SM00320">
    <property type="entry name" value="WD40"/>
    <property type="match status" value="11"/>
</dbReference>
<feature type="repeat" description="WD" evidence="3">
    <location>
        <begin position="932"/>
        <end position="973"/>
    </location>
</feature>
<gene>
    <name evidence="6" type="ORF">PILCRDRAFT_59878</name>
</gene>
<dbReference type="Proteomes" id="UP000054166">
    <property type="component" value="Unassembled WGS sequence"/>
</dbReference>
<dbReference type="InterPro" id="IPR007111">
    <property type="entry name" value="NACHT_NTPase"/>
</dbReference>
<dbReference type="InterPro" id="IPR053299">
    <property type="entry name" value="ASTRA_WD_repeat"/>
</dbReference>
<dbReference type="AlphaFoldDB" id="A0A0C3CL09"/>
<dbReference type="CDD" id="cd00200">
    <property type="entry name" value="WD40"/>
    <property type="match status" value="2"/>
</dbReference>
<dbReference type="PROSITE" id="PS50082">
    <property type="entry name" value="WD_REPEATS_2"/>
    <property type="match status" value="8"/>
</dbReference>
<keyword evidence="2" id="KW-0677">Repeat</keyword>
<feature type="repeat" description="WD" evidence="3">
    <location>
        <begin position="677"/>
        <end position="718"/>
    </location>
</feature>
<dbReference type="HOGENOM" id="CLU_000288_6_3_1"/>
<protein>
    <recommendedName>
        <fullName evidence="5">NACHT domain-containing protein</fullName>
    </recommendedName>
</protein>
<dbReference type="InterPro" id="IPR019775">
    <property type="entry name" value="WD40_repeat_CS"/>
</dbReference>
<dbReference type="PANTHER" id="PTHR44156">
    <property type="entry name" value="SUPERNUMERARY LIMBS, ISOFORM B-RELATED"/>
    <property type="match status" value="1"/>
</dbReference>
<dbReference type="SUPFAM" id="SSF52540">
    <property type="entry name" value="P-loop containing nucleoside triphosphate hydrolases"/>
    <property type="match status" value="1"/>
</dbReference>
<dbReference type="InterPro" id="IPR027417">
    <property type="entry name" value="P-loop_NTPase"/>
</dbReference>
<dbReference type="InterPro" id="IPR036322">
    <property type="entry name" value="WD40_repeat_dom_sf"/>
</dbReference>
<dbReference type="InterPro" id="IPR015943">
    <property type="entry name" value="WD40/YVTN_repeat-like_dom_sf"/>
</dbReference>
<dbReference type="InterPro" id="IPR056884">
    <property type="entry name" value="NPHP3-like_N"/>
</dbReference>
<evidence type="ECO:0000256" key="3">
    <source>
        <dbReference type="PROSITE-ProRule" id="PRU00221"/>
    </source>
</evidence>
<evidence type="ECO:0000313" key="7">
    <source>
        <dbReference type="Proteomes" id="UP000054166"/>
    </source>
</evidence>
<dbReference type="PROSITE" id="PS50294">
    <property type="entry name" value="WD_REPEATS_REGION"/>
    <property type="match status" value="8"/>
</dbReference>
<keyword evidence="7" id="KW-1185">Reference proteome</keyword>
<feature type="repeat" description="WD" evidence="3">
    <location>
        <begin position="889"/>
        <end position="930"/>
    </location>
</feature>
<evidence type="ECO:0000313" key="6">
    <source>
        <dbReference type="EMBL" id="KIM90352.1"/>
    </source>
</evidence>
<organism evidence="6 7">
    <name type="scientific">Piloderma croceum (strain F 1598)</name>
    <dbReference type="NCBI Taxonomy" id="765440"/>
    <lineage>
        <taxon>Eukaryota</taxon>
        <taxon>Fungi</taxon>
        <taxon>Dikarya</taxon>
        <taxon>Basidiomycota</taxon>
        <taxon>Agaricomycotina</taxon>
        <taxon>Agaricomycetes</taxon>
        <taxon>Agaricomycetidae</taxon>
        <taxon>Atheliales</taxon>
        <taxon>Atheliaceae</taxon>
        <taxon>Piloderma</taxon>
    </lineage>
</organism>
<dbReference type="SUPFAM" id="SSF50978">
    <property type="entry name" value="WD40 repeat-like"/>
    <property type="match status" value="2"/>
</dbReference>
<keyword evidence="1 3" id="KW-0853">WD repeat</keyword>
<proteinExistence type="predicted"/>
<accession>A0A0C3CL09</accession>
<dbReference type="InterPro" id="IPR001680">
    <property type="entry name" value="WD40_rpt"/>
</dbReference>
<dbReference type="PROSITE" id="PS00678">
    <property type="entry name" value="WD_REPEATS_1"/>
    <property type="match status" value="2"/>
</dbReference>
<dbReference type="EMBL" id="KN832973">
    <property type="protein sequence ID" value="KIM90352.1"/>
    <property type="molecule type" value="Genomic_DNA"/>
</dbReference>
<reference evidence="7" key="2">
    <citation type="submission" date="2015-01" db="EMBL/GenBank/DDBJ databases">
        <title>Evolutionary Origins and Diversification of the Mycorrhizal Mutualists.</title>
        <authorList>
            <consortium name="DOE Joint Genome Institute"/>
            <consortium name="Mycorrhizal Genomics Consortium"/>
            <person name="Kohler A."/>
            <person name="Kuo A."/>
            <person name="Nagy L.G."/>
            <person name="Floudas D."/>
            <person name="Copeland A."/>
            <person name="Barry K.W."/>
            <person name="Cichocki N."/>
            <person name="Veneault-Fourrey C."/>
            <person name="LaButti K."/>
            <person name="Lindquist E.A."/>
            <person name="Lipzen A."/>
            <person name="Lundell T."/>
            <person name="Morin E."/>
            <person name="Murat C."/>
            <person name="Riley R."/>
            <person name="Ohm R."/>
            <person name="Sun H."/>
            <person name="Tunlid A."/>
            <person name="Henrissat B."/>
            <person name="Grigoriev I.V."/>
            <person name="Hibbett D.S."/>
            <person name="Martin F."/>
        </authorList>
    </citation>
    <scope>NUCLEOTIDE SEQUENCE [LARGE SCALE GENOMIC DNA]</scope>
    <source>
        <strain evidence="7">F 1598</strain>
    </source>
</reference>
<dbReference type="Gene3D" id="3.40.50.300">
    <property type="entry name" value="P-loop containing nucleotide triphosphate hydrolases"/>
    <property type="match status" value="1"/>
</dbReference>
<evidence type="ECO:0000259" key="5">
    <source>
        <dbReference type="PROSITE" id="PS50837"/>
    </source>
</evidence>
<feature type="compositionally biased region" description="Low complexity" evidence="4">
    <location>
        <begin position="1110"/>
        <end position="1119"/>
    </location>
</feature>
<name>A0A0C3CL09_PILCF</name>
<evidence type="ECO:0000256" key="2">
    <source>
        <dbReference type="ARBA" id="ARBA00022737"/>
    </source>
</evidence>
<sequence length="1119" mass="123958">MGPSRRTECLQNTRNDILKFVVEWANNVRSEQKMLWIHGLAGSGKSTLTTSIANIFRDSGQLGAFLFFDRDVVERSDPTTVVRTLAHQLSMSDPRIGAAIRIVIEGNPNILMSPLPRQFQKFILEPISQSQPLTSTIVIVIDSFDECGTTEERETLLTVLAQDFGDLPITVRTVITSRPESDICNAFESRRHIFVYELDITLPSNSDDILLYFRHRMSLLCHKNKNLRLGADWPGEEVLLKLVQQASGLFVWASTASRFIDGYTPRKRLDTILRGEVASGAENALDALYTSALESSDDDFVQDFRDILGTVLVARQPLSSTAIDALLRRPEDTPSSHIISLLACLLQHSPTVRVLHPSFADFLTTKNRCKREMWFFDQPTYHRNLAIQCLHRMDTVLQQNMCNMTLSVDLRTERLSEDISYSCLFWIDHICAIEKDVTPIVDHLRDFLFRHLLHWFEAMSILRRSRDSISHLDHLLSWISVGLVELVRDGTRFARVFASSIETHPLLVYMSALPFTPTNTMLYRTFHDPEWYPSVRGGFQYTWSSLQMVLTGHEGSVCSVAISCDGKRIISGSWDKTIRVWDAITGGEVRVIQQKKSVWCIALSRDGRHIAAGYYHDGTVQVWDVLLGTCVSAMRGHDATVRSVNFSPDGRRIVSGSHDKSIRLWDTMTGAEVLPTICGHLNNVTSVAFSPDGKIIVSGSMDQTIRVWDTRTGAPVLVIHGHSGGDIMVSVAFSPKGSIIVSSSGCNIEVWDLKTGALLSTLKGHRLAVKSVIFSPDGRRIIPGSYDCTIRVWDVTTGFQISELRDHEDTIDSVCCSSDGRQIISGSHDNTIRIWDIQSNEVLPTERLHTPAVESIAFTPDGRRVVSVASTDTTVRIWDANAGSEVAQLQVHEEGMTSLACSPDGRRIATGSSSGAVQIWDITNTGSALSTLQGHDDAVCSVAFSPDGRQIATGSFDETVIIWDAISGTALFQPLEGHRDFVRSVTFSSDGSYIISKSDNHIIGYDAVTGRRLDTSEKHGDSPPGSIDIIINPHDWIIDRFTNRTISQIPPVVTRSCTAVHKTSVAVGTIGGRVFVIHFPLTLFTSQDTHTIAGEGRFTEGDSGEEDSSSDSCDGDGVY</sequence>
<evidence type="ECO:0000256" key="4">
    <source>
        <dbReference type="SAM" id="MobiDB-lite"/>
    </source>
</evidence>
<dbReference type="Gene3D" id="2.130.10.10">
    <property type="entry name" value="YVTN repeat-like/Quinoprotein amine dehydrogenase"/>
    <property type="match status" value="4"/>
</dbReference>
<feature type="region of interest" description="Disordered" evidence="4">
    <location>
        <begin position="1094"/>
        <end position="1119"/>
    </location>
</feature>
<feature type="repeat" description="WD" evidence="3">
    <location>
        <begin position="634"/>
        <end position="675"/>
    </location>
</feature>
<feature type="repeat" description="WD" evidence="3">
    <location>
        <begin position="846"/>
        <end position="888"/>
    </location>
</feature>
<evidence type="ECO:0000256" key="1">
    <source>
        <dbReference type="ARBA" id="ARBA00022574"/>
    </source>
</evidence>
<feature type="repeat" description="WD" evidence="3">
    <location>
        <begin position="762"/>
        <end position="803"/>
    </location>
</feature>
<dbReference type="PROSITE" id="PS50837">
    <property type="entry name" value="NACHT"/>
    <property type="match status" value="1"/>
</dbReference>
<feature type="repeat" description="WD" evidence="3">
    <location>
        <begin position="550"/>
        <end position="591"/>
    </location>
</feature>
<feature type="domain" description="NACHT" evidence="5">
    <location>
        <begin position="33"/>
        <end position="181"/>
    </location>
</feature>
<dbReference type="Pfam" id="PF00400">
    <property type="entry name" value="WD40"/>
    <property type="match status" value="11"/>
</dbReference>
<dbReference type="InParanoid" id="A0A0C3CL09"/>
<dbReference type="InterPro" id="IPR020472">
    <property type="entry name" value="WD40_PAC1"/>
</dbReference>
<dbReference type="OrthoDB" id="538223at2759"/>
<reference evidence="6 7" key="1">
    <citation type="submission" date="2014-04" db="EMBL/GenBank/DDBJ databases">
        <authorList>
            <consortium name="DOE Joint Genome Institute"/>
            <person name="Kuo A."/>
            <person name="Tarkka M."/>
            <person name="Buscot F."/>
            <person name="Kohler A."/>
            <person name="Nagy L.G."/>
            <person name="Floudas D."/>
            <person name="Copeland A."/>
            <person name="Barry K.W."/>
            <person name="Cichocki N."/>
            <person name="Veneault-Fourrey C."/>
            <person name="LaButti K."/>
            <person name="Lindquist E.A."/>
            <person name="Lipzen A."/>
            <person name="Lundell T."/>
            <person name="Morin E."/>
            <person name="Murat C."/>
            <person name="Sun H."/>
            <person name="Tunlid A."/>
            <person name="Henrissat B."/>
            <person name="Grigoriev I.V."/>
            <person name="Hibbett D.S."/>
            <person name="Martin F."/>
            <person name="Nordberg H.P."/>
            <person name="Cantor M.N."/>
            <person name="Hua S.X."/>
        </authorList>
    </citation>
    <scope>NUCLEOTIDE SEQUENCE [LARGE SCALE GENOMIC DNA]</scope>
    <source>
        <strain evidence="6 7">F 1598</strain>
    </source>
</reference>
<dbReference type="Pfam" id="PF24883">
    <property type="entry name" value="NPHP3_N"/>
    <property type="match status" value="1"/>
</dbReference>
<dbReference type="PRINTS" id="PR00320">
    <property type="entry name" value="GPROTEINBRPT"/>
</dbReference>
<dbReference type="STRING" id="765440.A0A0C3CL09"/>
<feature type="repeat" description="WD" evidence="3">
    <location>
        <begin position="804"/>
        <end position="845"/>
    </location>
</feature>